<reference evidence="10" key="1">
    <citation type="journal article" date="2021" name="Nat. Commun.">
        <title>Genetic determinants of endophytism in the Arabidopsis root mycobiome.</title>
        <authorList>
            <person name="Mesny F."/>
            <person name="Miyauchi S."/>
            <person name="Thiergart T."/>
            <person name="Pickel B."/>
            <person name="Atanasova L."/>
            <person name="Karlsson M."/>
            <person name="Huettel B."/>
            <person name="Barry K.W."/>
            <person name="Haridas S."/>
            <person name="Chen C."/>
            <person name="Bauer D."/>
            <person name="Andreopoulos W."/>
            <person name="Pangilinan J."/>
            <person name="LaButti K."/>
            <person name="Riley R."/>
            <person name="Lipzen A."/>
            <person name="Clum A."/>
            <person name="Drula E."/>
            <person name="Henrissat B."/>
            <person name="Kohler A."/>
            <person name="Grigoriev I.V."/>
            <person name="Martin F.M."/>
            <person name="Hacquard S."/>
        </authorList>
    </citation>
    <scope>NUCLEOTIDE SEQUENCE</scope>
    <source>
        <strain evidence="10">MPI-SDFR-AT-0120</strain>
    </source>
</reference>
<keyword evidence="6 8" id="KW-0472">Membrane</keyword>
<comment type="caution">
    <text evidence="10">The sequence shown here is derived from an EMBL/GenBank/DDBJ whole genome shotgun (WGS) entry which is preliminary data.</text>
</comment>
<keyword evidence="12" id="KW-1185">Reference proteome</keyword>
<dbReference type="Proteomes" id="UP000813461">
    <property type="component" value="Unassembled WGS sequence"/>
</dbReference>
<feature type="compositionally biased region" description="Basic residues" evidence="7">
    <location>
        <begin position="464"/>
        <end position="475"/>
    </location>
</feature>
<dbReference type="Gene3D" id="1.20.1540.10">
    <property type="entry name" value="Rhomboid-like"/>
    <property type="match status" value="1"/>
</dbReference>
<evidence type="ECO:0000256" key="4">
    <source>
        <dbReference type="ARBA" id="ARBA00022801"/>
    </source>
</evidence>
<evidence type="ECO:0000256" key="2">
    <source>
        <dbReference type="ARBA" id="ARBA00009045"/>
    </source>
</evidence>
<evidence type="ECO:0000256" key="5">
    <source>
        <dbReference type="ARBA" id="ARBA00022989"/>
    </source>
</evidence>
<evidence type="ECO:0000256" key="7">
    <source>
        <dbReference type="SAM" id="MobiDB-lite"/>
    </source>
</evidence>
<feature type="transmembrane region" description="Helical" evidence="8">
    <location>
        <begin position="174"/>
        <end position="195"/>
    </location>
</feature>
<keyword evidence="3 8" id="KW-0812">Transmembrane</keyword>
<dbReference type="AlphaFoldDB" id="A0A8K0QR13"/>
<evidence type="ECO:0000256" key="8">
    <source>
        <dbReference type="SAM" id="Phobius"/>
    </source>
</evidence>
<accession>A0A8K0QR13</accession>
<name>A0A8K0QR13_9PLEO</name>
<protein>
    <recommendedName>
        <fullName evidence="9">Peptidase S54 rhomboid domain-containing protein</fullName>
    </recommendedName>
</protein>
<gene>
    <name evidence="11" type="ORF">FB567DRAFT_551384</name>
    <name evidence="10" type="ORF">FB567DRAFT_555930</name>
</gene>
<feature type="region of interest" description="Disordered" evidence="7">
    <location>
        <begin position="432"/>
        <end position="493"/>
    </location>
</feature>
<evidence type="ECO:0000256" key="3">
    <source>
        <dbReference type="ARBA" id="ARBA00022692"/>
    </source>
</evidence>
<dbReference type="PANTHER" id="PTHR43731">
    <property type="entry name" value="RHOMBOID PROTEASE"/>
    <property type="match status" value="1"/>
</dbReference>
<dbReference type="OrthoDB" id="10260614at2759"/>
<feature type="compositionally biased region" description="Low complexity" evidence="7">
    <location>
        <begin position="117"/>
        <end position="129"/>
    </location>
</feature>
<dbReference type="EMBL" id="JAGMVJ010000014">
    <property type="protein sequence ID" value="KAH7082435.1"/>
    <property type="molecule type" value="Genomic_DNA"/>
</dbReference>
<evidence type="ECO:0000313" key="12">
    <source>
        <dbReference type="Proteomes" id="UP000813461"/>
    </source>
</evidence>
<feature type="region of interest" description="Disordered" evidence="7">
    <location>
        <begin position="64"/>
        <end position="96"/>
    </location>
</feature>
<evidence type="ECO:0000256" key="6">
    <source>
        <dbReference type="ARBA" id="ARBA00023136"/>
    </source>
</evidence>
<proteinExistence type="inferred from homology"/>
<organism evidence="10 12">
    <name type="scientific">Paraphoma chrysanthemicola</name>
    <dbReference type="NCBI Taxonomy" id="798071"/>
    <lineage>
        <taxon>Eukaryota</taxon>
        <taxon>Fungi</taxon>
        <taxon>Dikarya</taxon>
        <taxon>Ascomycota</taxon>
        <taxon>Pezizomycotina</taxon>
        <taxon>Dothideomycetes</taxon>
        <taxon>Pleosporomycetidae</taxon>
        <taxon>Pleosporales</taxon>
        <taxon>Pleosporineae</taxon>
        <taxon>Phaeosphaeriaceae</taxon>
        <taxon>Paraphoma</taxon>
    </lineage>
</organism>
<dbReference type="GO" id="GO:0016020">
    <property type="term" value="C:membrane"/>
    <property type="evidence" value="ECO:0007669"/>
    <property type="project" value="UniProtKB-SubCell"/>
</dbReference>
<dbReference type="Pfam" id="PF01694">
    <property type="entry name" value="Rhomboid"/>
    <property type="match status" value="1"/>
</dbReference>
<feature type="compositionally biased region" description="Basic and acidic residues" evidence="7">
    <location>
        <begin position="149"/>
        <end position="158"/>
    </location>
</feature>
<evidence type="ECO:0000256" key="1">
    <source>
        <dbReference type="ARBA" id="ARBA00004141"/>
    </source>
</evidence>
<dbReference type="InterPro" id="IPR035952">
    <property type="entry name" value="Rhomboid-like_sf"/>
</dbReference>
<dbReference type="GO" id="GO:0004252">
    <property type="term" value="F:serine-type endopeptidase activity"/>
    <property type="evidence" value="ECO:0007669"/>
    <property type="project" value="InterPro"/>
</dbReference>
<dbReference type="InterPro" id="IPR022764">
    <property type="entry name" value="Peptidase_S54_rhomboid_dom"/>
</dbReference>
<comment type="similarity">
    <text evidence="2">Belongs to the peptidase S54 family.</text>
</comment>
<evidence type="ECO:0000313" key="11">
    <source>
        <dbReference type="EMBL" id="KAH7082435.1"/>
    </source>
</evidence>
<feature type="region of interest" description="Disordered" evidence="7">
    <location>
        <begin position="112"/>
        <end position="158"/>
    </location>
</feature>
<comment type="subcellular location">
    <subcellularLocation>
        <location evidence="1">Membrane</location>
        <topology evidence="1">Multi-pass membrane protein</topology>
    </subcellularLocation>
</comment>
<feature type="domain" description="Peptidase S54 rhomboid" evidence="9">
    <location>
        <begin position="272"/>
        <end position="385"/>
    </location>
</feature>
<sequence length="493" mass="55413">MQLIALTDQICPACEFNLAQASAGMSKLIGLQHSIIKGRNFTFDSLTQLCTRTSRSFCPASARYLSNSSRSKPNPLPQDGPSKKPAARRIDLPIARKRHIDPSRKATLLLQRLSKTPSAASQRARQSPSPEHKPASPQAAVQENQGPEEASKTIEIDEHEEHIQRKIMKDRTKLLWPGIWTFFALTGTYAGFAYLDARYGSSPVSLEQLPARAKLPQDWFLTPTVIREGIKAGWNELDKLTIGIVVASIAIQLTRKSPLPFWERLMHITGEKKYTAFTYPFVHSSWGHLAQNMFALCWFMPGVVRYLDCDYFHAAALFASVPLITSYLQHFAFRWGPATGVPLNMGSSGAVAAMFGAYCVAYADEKVWLPSFIVVRLDAKYWAILYPMWQLARLMATPKGGNRPAFLYNEFFAKELRCRPSTRQAFAVLKLRNTRHQPPADKPPAVEPQRAAQPQPQRSSSSLRHMRNTARHSMARRIPEPRSFLGRETSAYG</sequence>
<dbReference type="EMBL" id="JAGMVJ010000043">
    <property type="protein sequence ID" value="KAH7066450.1"/>
    <property type="molecule type" value="Genomic_DNA"/>
</dbReference>
<evidence type="ECO:0000259" key="9">
    <source>
        <dbReference type="Pfam" id="PF01694"/>
    </source>
</evidence>
<dbReference type="PANTHER" id="PTHR43731:SF14">
    <property type="entry name" value="PRESENILIN-ASSOCIATED RHOMBOID-LIKE PROTEIN, MITOCHONDRIAL"/>
    <property type="match status" value="1"/>
</dbReference>
<dbReference type="SUPFAM" id="SSF144091">
    <property type="entry name" value="Rhomboid-like"/>
    <property type="match status" value="1"/>
</dbReference>
<feature type="compositionally biased region" description="Low complexity" evidence="7">
    <location>
        <begin position="448"/>
        <end position="462"/>
    </location>
</feature>
<evidence type="ECO:0000313" key="10">
    <source>
        <dbReference type="EMBL" id="KAH7066450.1"/>
    </source>
</evidence>
<keyword evidence="4" id="KW-0378">Hydrolase</keyword>
<dbReference type="InterPro" id="IPR050925">
    <property type="entry name" value="Rhomboid_protease_S54"/>
</dbReference>
<keyword evidence="5 8" id="KW-1133">Transmembrane helix</keyword>